<dbReference type="PANTHER" id="PTHR24300">
    <property type="entry name" value="CYTOCHROME P450 508A4-RELATED"/>
    <property type="match status" value="1"/>
</dbReference>
<accession>A0A1I7V2B8</accession>
<dbReference type="InterPro" id="IPR017972">
    <property type="entry name" value="Cyt_P450_CS"/>
</dbReference>
<dbReference type="InterPro" id="IPR002401">
    <property type="entry name" value="Cyt_P450_E_grp-I"/>
</dbReference>
<dbReference type="Pfam" id="PF01579">
    <property type="entry name" value="DUF19"/>
    <property type="match status" value="1"/>
</dbReference>
<proteinExistence type="inferred from homology"/>
<evidence type="ECO:0000256" key="3">
    <source>
        <dbReference type="ARBA" id="ARBA00022723"/>
    </source>
</evidence>
<dbReference type="GO" id="GO:0006805">
    <property type="term" value="P:xenobiotic metabolic process"/>
    <property type="evidence" value="ECO:0007669"/>
    <property type="project" value="TreeGrafter"/>
</dbReference>
<evidence type="ECO:0000256" key="4">
    <source>
        <dbReference type="ARBA" id="ARBA00023002"/>
    </source>
</evidence>
<evidence type="ECO:0000256" key="7">
    <source>
        <dbReference type="PIRSR" id="PIRSR602401-1"/>
    </source>
</evidence>
<comment type="cofactor">
    <cofactor evidence="1 7">
        <name>heme</name>
        <dbReference type="ChEBI" id="CHEBI:30413"/>
    </cofactor>
</comment>
<dbReference type="InterPro" id="IPR002542">
    <property type="entry name" value="T20D4.11-like_dom"/>
</dbReference>
<dbReference type="InterPro" id="IPR001128">
    <property type="entry name" value="Cyt_P450"/>
</dbReference>
<dbReference type="InterPro" id="IPR036396">
    <property type="entry name" value="Cyt_P450_sf"/>
</dbReference>
<evidence type="ECO:0000313" key="10">
    <source>
        <dbReference type="Proteomes" id="UP000095282"/>
    </source>
</evidence>
<dbReference type="GO" id="GO:0005506">
    <property type="term" value="F:iron ion binding"/>
    <property type="evidence" value="ECO:0007669"/>
    <property type="project" value="InterPro"/>
</dbReference>
<dbReference type="InterPro" id="IPR050182">
    <property type="entry name" value="Cytochrome_P450_fam2"/>
</dbReference>
<dbReference type="CDD" id="cd20617">
    <property type="entry name" value="CYP1_2-like"/>
    <property type="match status" value="1"/>
</dbReference>
<evidence type="ECO:0000256" key="1">
    <source>
        <dbReference type="ARBA" id="ARBA00001971"/>
    </source>
</evidence>
<evidence type="ECO:0000256" key="8">
    <source>
        <dbReference type="SAM" id="Coils"/>
    </source>
</evidence>
<dbReference type="AlphaFoldDB" id="A0A1I7V2B8"/>
<dbReference type="GO" id="GO:0020037">
    <property type="term" value="F:heme binding"/>
    <property type="evidence" value="ECO:0007669"/>
    <property type="project" value="InterPro"/>
</dbReference>
<dbReference type="SUPFAM" id="SSF48264">
    <property type="entry name" value="Cytochrome P450"/>
    <property type="match status" value="1"/>
</dbReference>
<keyword evidence="6" id="KW-0503">Monooxygenase</keyword>
<keyword evidence="3 7" id="KW-0479">Metal-binding</keyword>
<organism evidence="10 11">
    <name type="scientific">Caenorhabditis tropicalis</name>
    <dbReference type="NCBI Taxonomy" id="1561998"/>
    <lineage>
        <taxon>Eukaryota</taxon>
        <taxon>Metazoa</taxon>
        <taxon>Ecdysozoa</taxon>
        <taxon>Nematoda</taxon>
        <taxon>Chromadorea</taxon>
        <taxon>Rhabditida</taxon>
        <taxon>Rhabditina</taxon>
        <taxon>Rhabditomorpha</taxon>
        <taxon>Rhabditoidea</taxon>
        <taxon>Rhabditidae</taxon>
        <taxon>Peloderinae</taxon>
        <taxon>Caenorhabditis</taxon>
    </lineage>
</organism>
<dbReference type="Gene3D" id="1.10.630.10">
    <property type="entry name" value="Cytochrome P450"/>
    <property type="match status" value="1"/>
</dbReference>
<keyword evidence="4" id="KW-0560">Oxidoreductase</keyword>
<dbReference type="GO" id="GO:0005737">
    <property type="term" value="C:cytoplasm"/>
    <property type="evidence" value="ECO:0007669"/>
    <property type="project" value="TreeGrafter"/>
</dbReference>
<evidence type="ECO:0000256" key="2">
    <source>
        <dbReference type="ARBA" id="ARBA00010617"/>
    </source>
</evidence>
<dbReference type="Proteomes" id="UP000095282">
    <property type="component" value="Unplaced"/>
</dbReference>
<keyword evidence="8" id="KW-0175">Coiled coil</keyword>
<sequence>MVGINNCMLELYGAIYEGDYNCTKDYNWFSKDPRIRKDAFSSGKSCFLEIAGNDCRNITAEYLEANYDSFIDVLTTKPEGTECKGLYYELDDLKCNQPIGMIPLQLAKFWEKMLPEELKGRDEYPEMFEFFDGDHTNMTLICMVLNDCLENACSFKKRHLDREMFGQVCNQFAKVDNINEEFFDCVYKTHDVTKATCSDDQGFEDILFDKECSRKVMAEKCPESAMVHFDGHWNFALDFFKNGFKGKGESDDAADLLSPLPFPVLGNMIEMFNYPPPMLNAFAAWSKKFGNIYTIWLGTDPAIIITGYQELKKTFINDGDSYVDKMIYDKFNLSLRGGNYGVIDTNGNTWKDHRKFALHTLKDFGMGKEAMEASIQLEIDQIEEELKNSEGKEVDMQEKFDMAIGNIINQFLFANRFEDPERFNELKKLLDLFFEVQGSVRVYFAYNVSFIPQWMVELLTPDVRMVRDGIFQFFHREIEQHRKEIDYEVEESKDYVETYMKEQKKREAEGDFESFSDDQLRNMCFDMWVAGMHTTTNTMGFLMAYAVNHPDKQKKMQKELTDVVGDRLVTMKDKLNLPYTNAFINEAQRCCNLLSMNLPHATTREVTLAGCTIPKGITVIHQISTVLSDPEIFPEPEKFTPERFIDEKGNLKKVEELVPFSIGKRICLGEGLARMELFLITANLFNRFEFFEGTNGLPSLEKTFAFLAKAKDFTCGVKRRYVN</sequence>
<dbReference type="PANTHER" id="PTHR24300:SF181">
    <property type="entry name" value="CYTOCHROME P450 FAMILY"/>
    <property type="match status" value="1"/>
</dbReference>
<dbReference type="STRING" id="1561998.A0A1I7V2B8"/>
<dbReference type="FunFam" id="1.10.630.10:FF:000036">
    <property type="entry name" value="CYtochrome P450 family"/>
    <property type="match status" value="1"/>
</dbReference>
<evidence type="ECO:0000259" key="9">
    <source>
        <dbReference type="Pfam" id="PF01579"/>
    </source>
</evidence>
<evidence type="ECO:0000256" key="5">
    <source>
        <dbReference type="ARBA" id="ARBA00023004"/>
    </source>
</evidence>
<keyword evidence="10" id="KW-1185">Reference proteome</keyword>
<name>A0A1I7V2B8_9PELO</name>
<feature type="coiled-coil region" evidence="8">
    <location>
        <begin position="372"/>
        <end position="399"/>
    </location>
</feature>
<dbReference type="PROSITE" id="PS00086">
    <property type="entry name" value="CYTOCHROME_P450"/>
    <property type="match status" value="1"/>
</dbReference>
<evidence type="ECO:0000256" key="6">
    <source>
        <dbReference type="ARBA" id="ARBA00023033"/>
    </source>
</evidence>
<reference evidence="11" key="1">
    <citation type="submission" date="2016-11" db="UniProtKB">
        <authorList>
            <consortium name="WormBaseParasite"/>
        </authorList>
    </citation>
    <scope>IDENTIFICATION</scope>
</reference>
<dbReference type="PRINTS" id="PR00463">
    <property type="entry name" value="EP450I"/>
</dbReference>
<protein>
    <submittedName>
        <fullName evidence="11">DUF19 domain-containing protein</fullName>
    </submittedName>
</protein>
<dbReference type="GO" id="GO:0006082">
    <property type="term" value="P:organic acid metabolic process"/>
    <property type="evidence" value="ECO:0007669"/>
    <property type="project" value="TreeGrafter"/>
</dbReference>
<feature type="binding site" description="axial binding residue" evidence="7">
    <location>
        <position position="667"/>
    </location>
    <ligand>
        <name>heme</name>
        <dbReference type="ChEBI" id="CHEBI:30413"/>
    </ligand>
    <ligandPart>
        <name>Fe</name>
        <dbReference type="ChEBI" id="CHEBI:18248"/>
    </ligandPart>
</feature>
<dbReference type="PRINTS" id="PR00385">
    <property type="entry name" value="P450"/>
</dbReference>
<dbReference type="WBParaSite" id="Csp11.Scaffold630.g21693.t3">
    <property type="protein sequence ID" value="Csp11.Scaffold630.g21693.t3"/>
    <property type="gene ID" value="Csp11.Scaffold630.g21693"/>
</dbReference>
<dbReference type="Pfam" id="PF00067">
    <property type="entry name" value="p450"/>
    <property type="match status" value="1"/>
</dbReference>
<keyword evidence="5 7" id="KW-0408">Iron</keyword>
<feature type="domain" description="T20D4.11-like" evidence="9">
    <location>
        <begin position="4"/>
        <end position="83"/>
    </location>
</feature>
<evidence type="ECO:0000313" key="11">
    <source>
        <dbReference type="WBParaSite" id="Csp11.Scaffold630.g21693.t3"/>
    </source>
</evidence>
<dbReference type="GO" id="GO:0016712">
    <property type="term" value="F:oxidoreductase activity, acting on paired donors, with incorporation or reduction of molecular oxygen, reduced flavin or flavoprotein as one donor, and incorporation of one atom of oxygen"/>
    <property type="evidence" value="ECO:0007669"/>
    <property type="project" value="TreeGrafter"/>
</dbReference>
<keyword evidence="7" id="KW-0349">Heme</keyword>
<comment type="similarity">
    <text evidence="2">Belongs to the cytochrome P450 family.</text>
</comment>